<dbReference type="Gene3D" id="2.60.40.1120">
    <property type="entry name" value="Carboxypeptidase-like, regulatory domain"/>
    <property type="match status" value="1"/>
</dbReference>
<evidence type="ECO:0000313" key="2">
    <source>
        <dbReference type="Proteomes" id="UP000199452"/>
    </source>
</evidence>
<sequence>MNKTDEAKVTTDTVICEFFEKHKAEASKLPNCTSILSSIKANDQQIFAYKAQLNAIGNIASQQKGNTHQVLVDKTLALLRRFGAYMALNPNSPLETVISFKAFEVSKAKDSKLVDYATTLLNKGREMLAQLADVGITESGLDEFSDTIDLFQANIPLPRLEESSETLINKEISRLVKENVGYRAKIDAIMEIARETNKAFYESYRSLLRISKPIPNHIALAINVEDSQTAEPISGVTIALTLQRRDSTTKPVKRKSAAKGGIRIKNLVEGTYTLTASKLGYREQTLTINVISGELTTITIKLDKA</sequence>
<name>A0A1G6SZY9_9BACT</name>
<dbReference type="AlphaFoldDB" id="A0A1G6SZY9"/>
<dbReference type="Pfam" id="PF13620">
    <property type="entry name" value="CarboxypepD_reg"/>
    <property type="match status" value="1"/>
</dbReference>
<dbReference type="GO" id="GO:0004180">
    <property type="term" value="F:carboxypeptidase activity"/>
    <property type="evidence" value="ECO:0007669"/>
    <property type="project" value="UniProtKB-KW"/>
</dbReference>
<organism evidence="1 2">
    <name type="scientific">Williamwhitmania taraxaci</name>
    <dbReference type="NCBI Taxonomy" id="1640674"/>
    <lineage>
        <taxon>Bacteria</taxon>
        <taxon>Pseudomonadati</taxon>
        <taxon>Bacteroidota</taxon>
        <taxon>Bacteroidia</taxon>
        <taxon>Bacteroidales</taxon>
        <taxon>Williamwhitmaniaceae</taxon>
        <taxon>Williamwhitmania</taxon>
    </lineage>
</organism>
<dbReference type="STRING" id="1640674.SAMN05216323_11062"/>
<dbReference type="EMBL" id="FMYP01000106">
    <property type="protein sequence ID" value="SDD21675.1"/>
    <property type="molecule type" value="Genomic_DNA"/>
</dbReference>
<dbReference type="InterPro" id="IPR013784">
    <property type="entry name" value="Carb-bd-like_fold"/>
</dbReference>
<keyword evidence="2" id="KW-1185">Reference proteome</keyword>
<evidence type="ECO:0000313" key="1">
    <source>
        <dbReference type="EMBL" id="SDD21675.1"/>
    </source>
</evidence>
<dbReference type="GO" id="GO:0030246">
    <property type="term" value="F:carbohydrate binding"/>
    <property type="evidence" value="ECO:0007669"/>
    <property type="project" value="InterPro"/>
</dbReference>
<reference evidence="1 2" key="1">
    <citation type="submission" date="2016-09" db="EMBL/GenBank/DDBJ databases">
        <authorList>
            <person name="Capua I."/>
            <person name="De Benedictis P."/>
            <person name="Joannis T."/>
            <person name="Lombin L.H."/>
            <person name="Cattoli G."/>
        </authorList>
    </citation>
    <scope>NUCLEOTIDE SEQUENCE [LARGE SCALE GENOMIC DNA]</scope>
    <source>
        <strain evidence="1 2">A7P-90m</strain>
    </source>
</reference>
<dbReference type="SUPFAM" id="SSF49452">
    <property type="entry name" value="Starch-binding domain-like"/>
    <property type="match status" value="1"/>
</dbReference>
<accession>A0A1G6SZY9</accession>
<keyword evidence="1" id="KW-0645">Protease</keyword>
<dbReference type="OrthoDB" id="1325392at2"/>
<dbReference type="RefSeq" id="WP_092440933.1">
    <property type="nucleotide sequence ID" value="NZ_FMYP01000106.1"/>
</dbReference>
<dbReference type="Proteomes" id="UP000199452">
    <property type="component" value="Unassembled WGS sequence"/>
</dbReference>
<keyword evidence="1" id="KW-0378">Hydrolase</keyword>
<keyword evidence="1" id="KW-0121">Carboxypeptidase</keyword>
<proteinExistence type="predicted"/>
<gene>
    <name evidence="1" type="ORF">SAMN05216323_11062</name>
</gene>
<protein>
    <submittedName>
        <fullName evidence="1">Carboxypeptidase regulatory-like domain-containing protein</fullName>
    </submittedName>
</protein>